<dbReference type="SUPFAM" id="SSF51445">
    <property type="entry name" value="(Trans)glycosidases"/>
    <property type="match status" value="1"/>
</dbReference>
<evidence type="ECO:0000256" key="2">
    <source>
        <dbReference type="ARBA" id="ARBA00023295"/>
    </source>
</evidence>
<dbReference type="RefSeq" id="WP_236338387.1">
    <property type="nucleotide sequence ID" value="NZ_CAKMMF010000001.1"/>
</dbReference>
<accession>A0ABN8FYD6</accession>
<feature type="domain" description="Glycosyl hydrolase family 13 catalytic" evidence="3">
    <location>
        <begin position="80"/>
        <end position="534"/>
    </location>
</feature>
<evidence type="ECO:0000313" key="4">
    <source>
        <dbReference type="EMBL" id="CAH1190138.1"/>
    </source>
</evidence>
<protein>
    <submittedName>
        <fullName evidence="4">Amylosucrase</fullName>
        <ecNumber evidence="4">2.4.1.4</ecNumber>
    </submittedName>
</protein>
<dbReference type="Pfam" id="PF16657">
    <property type="entry name" value="Malt_amylase_C"/>
    <property type="match status" value="1"/>
</dbReference>
<dbReference type="Gene3D" id="1.10.1740.10">
    <property type="match status" value="1"/>
</dbReference>
<dbReference type="Gene3D" id="3.90.400.10">
    <property type="entry name" value="Oligo-1,6-glucosidase, Domain 2"/>
    <property type="match status" value="1"/>
</dbReference>
<keyword evidence="4" id="KW-0808">Transferase</keyword>
<dbReference type="Proteomes" id="UP000838686">
    <property type="component" value="Unassembled WGS sequence"/>
</dbReference>
<dbReference type="EC" id="2.4.1.4" evidence="4"/>
<dbReference type="Pfam" id="PF00128">
    <property type="entry name" value="Alpha-amylase"/>
    <property type="match status" value="1"/>
</dbReference>
<dbReference type="PANTHER" id="PTHR10357">
    <property type="entry name" value="ALPHA-AMYLASE FAMILY MEMBER"/>
    <property type="match status" value="1"/>
</dbReference>
<dbReference type="PANTHER" id="PTHR10357:SF213">
    <property type="entry name" value="ALPHA AMYLASE CATALYTIC REGION"/>
    <property type="match status" value="1"/>
</dbReference>
<dbReference type="SUPFAM" id="SSF51011">
    <property type="entry name" value="Glycosyl hydrolase domain"/>
    <property type="match status" value="1"/>
</dbReference>
<keyword evidence="2" id="KW-0326">Glycosidase</keyword>
<dbReference type="InterPro" id="IPR032091">
    <property type="entry name" value="Malt_amylase-like_C"/>
</dbReference>
<keyword evidence="5" id="KW-1185">Reference proteome</keyword>
<comment type="similarity">
    <text evidence="1">Belongs to the glycosyl hydrolase 13 family.</text>
</comment>
<dbReference type="EMBL" id="CAKMMF010000001">
    <property type="protein sequence ID" value="CAH1190138.1"/>
    <property type="molecule type" value="Genomic_DNA"/>
</dbReference>
<proteinExistence type="inferred from homology"/>
<keyword evidence="4" id="KW-0328">Glycosyltransferase</keyword>
<dbReference type="InterPro" id="IPR013780">
    <property type="entry name" value="Glyco_hydro_b"/>
</dbReference>
<dbReference type="SMART" id="SM00642">
    <property type="entry name" value="Aamy"/>
    <property type="match status" value="1"/>
</dbReference>
<organism evidence="4 5">
    <name type="scientific">Paenibacillus plantiphilus</name>
    <dbReference type="NCBI Taxonomy" id="2905650"/>
    <lineage>
        <taxon>Bacteria</taxon>
        <taxon>Bacillati</taxon>
        <taxon>Bacillota</taxon>
        <taxon>Bacilli</taxon>
        <taxon>Bacillales</taxon>
        <taxon>Paenibacillaceae</taxon>
        <taxon>Paenibacillus</taxon>
    </lineage>
</organism>
<evidence type="ECO:0000259" key="3">
    <source>
        <dbReference type="SMART" id="SM00642"/>
    </source>
</evidence>
<evidence type="ECO:0000313" key="5">
    <source>
        <dbReference type="Proteomes" id="UP000838686"/>
    </source>
</evidence>
<gene>
    <name evidence="4" type="primary">ams</name>
    <name evidence="4" type="ORF">PAECIP111893_00194</name>
</gene>
<comment type="caution">
    <text evidence="4">The sequence shown here is derived from an EMBL/GenBank/DDBJ whole genome shotgun (WGS) entry which is preliminary data.</text>
</comment>
<dbReference type="Gene3D" id="2.60.40.1180">
    <property type="entry name" value="Golgi alpha-mannosidase II"/>
    <property type="match status" value="1"/>
</dbReference>
<keyword evidence="2" id="KW-0378">Hydrolase</keyword>
<dbReference type="GO" id="GO:0047669">
    <property type="term" value="F:amylosucrase activity"/>
    <property type="evidence" value="ECO:0007669"/>
    <property type="project" value="UniProtKB-EC"/>
</dbReference>
<dbReference type="InterPro" id="IPR045857">
    <property type="entry name" value="O16G_dom_2"/>
</dbReference>
<sequence length="625" mass="71575">MDDWKEVNTLAPYRNRMEDNLDALRKTYFSLYGERSSDFEDLLKTIHLAFDNRKQELKMQDLRRLQDAGWSVSEQVVGMSLYVDLFAGGLNSFKEKLPYLQELGINFIHFMPVLKTREGKNDGGFAVSSFTEINPQLGTMDEFEQLQDVLREQGIHTCIDFVLNHTADDHEWAIKARQGDPYYQNLYMMYDTREIPDLYDQTLPFIFPEASQSNFVVDPETGKWVCSIFYDYQWDLNYKNPALFNKMAETMLYLLNRGVDVLRLDAIPHIWKELGTNGFNLPQVHDIVGMLRRIAYMVAPGTVFKGETIGESRDIVTYFGDQQNGLQYMYNFPMMAGLWNALAMSDTTYLRLCLEALPKLEAGNAWINYVRCHDDIAWLFEEELLQRLAIDKVPFVGMHTDFYVGQASGSFARGEAKPFSEKAKEAKTSGTAASLCGLEKAVECKDAEQAETACKRMLLLYSIALSYEGIPMIYSGDEIGMLNDYSYASNPDMADDSRWLHRPKMDWTKALRRKEDGTPEQMIFKGLQRLISVRRQHAVFHSDVHAALLDVHNKAVLAYCKTNGKERLLVLCNFSSGVQAVSGGVLEEQGFGGVMRDAMEGERYQLNEGISLQPYEFRWLHETIT</sequence>
<name>A0ABN8FYD6_9BACL</name>
<dbReference type="Gene3D" id="3.20.20.80">
    <property type="entry name" value="Glycosidases"/>
    <property type="match status" value="1"/>
</dbReference>
<dbReference type="InterPro" id="IPR017853">
    <property type="entry name" value="GH"/>
</dbReference>
<evidence type="ECO:0000256" key="1">
    <source>
        <dbReference type="ARBA" id="ARBA00008061"/>
    </source>
</evidence>
<reference evidence="4" key="1">
    <citation type="submission" date="2022-01" db="EMBL/GenBank/DDBJ databases">
        <authorList>
            <person name="Criscuolo A."/>
        </authorList>
    </citation>
    <scope>NUCLEOTIDE SEQUENCE</scope>
    <source>
        <strain evidence="4">CIP111893</strain>
    </source>
</reference>
<dbReference type="InterPro" id="IPR006047">
    <property type="entry name" value="GH13_cat_dom"/>
</dbReference>